<dbReference type="CDD" id="cd22159">
    <property type="entry name" value="F-box_AtTIR1-like"/>
    <property type="match status" value="1"/>
</dbReference>
<dbReference type="SUPFAM" id="SSF81383">
    <property type="entry name" value="F-box domain"/>
    <property type="match status" value="1"/>
</dbReference>
<evidence type="ECO:0000313" key="4">
    <source>
        <dbReference type="Proteomes" id="UP000095767"/>
    </source>
</evidence>
<dbReference type="FunFam" id="1.20.1280.50:FF:000023">
    <property type="entry name" value="F-box/LRR-repeat protein 4"/>
    <property type="match status" value="1"/>
</dbReference>
<dbReference type="InterPro" id="IPR001810">
    <property type="entry name" value="F-box_dom"/>
</dbReference>
<accession>A0A1E5VX69</accession>
<proteinExistence type="predicted"/>
<dbReference type="Proteomes" id="UP000095767">
    <property type="component" value="Unassembled WGS sequence"/>
</dbReference>
<name>A0A1E5VX69_9POAL</name>
<organism evidence="3 4">
    <name type="scientific">Dichanthelium oligosanthes</name>
    <dbReference type="NCBI Taxonomy" id="888268"/>
    <lineage>
        <taxon>Eukaryota</taxon>
        <taxon>Viridiplantae</taxon>
        <taxon>Streptophyta</taxon>
        <taxon>Embryophyta</taxon>
        <taxon>Tracheophyta</taxon>
        <taxon>Spermatophyta</taxon>
        <taxon>Magnoliopsida</taxon>
        <taxon>Liliopsida</taxon>
        <taxon>Poales</taxon>
        <taxon>Poaceae</taxon>
        <taxon>PACMAD clade</taxon>
        <taxon>Panicoideae</taxon>
        <taxon>Panicodae</taxon>
        <taxon>Paniceae</taxon>
        <taxon>Dichantheliinae</taxon>
        <taxon>Dichanthelium</taxon>
    </lineage>
</organism>
<protein>
    <recommendedName>
        <fullName evidence="2">F-box domain-containing protein</fullName>
    </recommendedName>
</protein>
<feature type="compositionally biased region" description="Pro residues" evidence="1">
    <location>
        <begin position="14"/>
        <end position="32"/>
    </location>
</feature>
<dbReference type="AlphaFoldDB" id="A0A1E5VX69"/>
<dbReference type="STRING" id="888268.A0A1E5VX69"/>
<sequence>MDQCPYSPRRRKPPPPPPLPSPSPALPVPPPPQLLASIAGAAREDHTADLPEELLALVFGLLGSGDRKRYSLVCRRWLAAEAASCLRLALDARAPLLADSALPRLLARFPALSKLALKCDRHAESVGDPALVLVADRLGPGLRRLKLRSLR</sequence>
<dbReference type="InterPro" id="IPR036047">
    <property type="entry name" value="F-box-like_dom_sf"/>
</dbReference>
<feature type="region of interest" description="Disordered" evidence="1">
    <location>
        <begin position="1"/>
        <end position="32"/>
    </location>
</feature>
<dbReference type="Gene3D" id="1.20.1280.50">
    <property type="match status" value="1"/>
</dbReference>
<keyword evidence="4" id="KW-1185">Reference proteome</keyword>
<evidence type="ECO:0000256" key="1">
    <source>
        <dbReference type="SAM" id="MobiDB-lite"/>
    </source>
</evidence>
<gene>
    <name evidence="3" type="ORF">BAE44_0009294</name>
</gene>
<reference evidence="3 4" key="1">
    <citation type="submission" date="2016-09" db="EMBL/GenBank/DDBJ databases">
        <title>The draft genome of Dichanthelium oligosanthes: A C3 panicoid grass species.</title>
        <authorList>
            <person name="Studer A.J."/>
            <person name="Schnable J.C."/>
            <person name="Brutnell T.P."/>
        </authorList>
    </citation>
    <scope>NUCLEOTIDE SEQUENCE [LARGE SCALE GENOMIC DNA]</scope>
    <source>
        <strain evidence="4">cv. Kellogg 1175</strain>
        <tissue evidence="3">Leaf</tissue>
    </source>
</reference>
<dbReference type="EMBL" id="LWDX02027055">
    <property type="protein sequence ID" value="OEL29687.1"/>
    <property type="molecule type" value="Genomic_DNA"/>
</dbReference>
<dbReference type="OrthoDB" id="423607at2759"/>
<comment type="caution">
    <text evidence="3">The sequence shown here is derived from an EMBL/GenBank/DDBJ whole genome shotgun (WGS) entry which is preliminary data.</text>
</comment>
<dbReference type="Pfam" id="PF12937">
    <property type="entry name" value="F-box-like"/>
    <property type="match status" value="1"/>
</dbReference>
<evidence type="ECO:0000259" key="2">
    <source>
        <dbReference type="Pfam" id="PF12937"/>
    </source>
</evidence>
<feature type="domain" description="F-box" evidence="2">
    <location>
        <begin position="48"/>
        <end position="78"/>
    </location>
</feature>
<evidence type="ECO:0000313" key="3">
    <source>
        <dbReference type="EMBL" id="OEL29687.1"/>
    </source>
</evidence>